<dbReference type="KEGG" id="hro:HELRODRAFT_87154"/>
<evidence type="ECO:0000256" key="2">
    <source>
        <dbReference type="ARBA" id="ARBA00022692"/>
    </source>
</evidence>
<dbReference type="InterPro" id="IPR005821">
    <property type="entry name" value="Ion_trans_dom"/>
</dbReference>
<dbReference type="Proteomes" id="UP000015101">
    <property type="component" value="Unassembled WGS sequence"/>
</dbReference>
<evidence type="ECO:0000259" key="6">
    <source>
        <dbReference type="Pfam" id="PF00520"/>
    </source>
</evidence>
<dbReference type="PANTHER" id="PTHR10037">
    <property type="entry name" value="VOLTAGE-GATED CATION CHANNEL CALCIUM AND SODIUM"/>
    <property type="match status" value="1"/>
</dbReference>
<name>T1G6M4_HELRO</name>
<dbReference type="HOGENOM" id="CLU_2326617_0_0_1"/>
<reference evidence="9" key="1">
    <citation type="submission" date="2012-12" db="EMBL/GenBank/DDBJ databases">
        <authorList>
            <person name="Hellsten U."/>
            <person name="Grimwood J."/>
            <person name="Chapman J.A."/>
            <person name="Shapiro H."/>
            <person name="Aerts A."/>
            <person name="Otillar R.P."/>
            <person name="Terry A.Y."/>
            <person name="Boore J.L."/>
            <person name="Simakov O."/>
            <person name="Marletaz F."/>
            <person name="Cho S.-J."/>
            <person name="Edsinger-Gonzales E."/>
            <person name="Havlak P."/>
            <person name="Kuo D.-H."/>
            <person name="Larsson T."/>
            <person name="Lv J."/>
            <person name="Arendt D."/>
            <person name="Savage R."/>
            <person name="Osoegawa K."/>
            <person name="de Jong P."/>
            <person name="Lindberg D.R."/>
            <person name="Seaver E.C."/>
            <person name="Weisblat D.A."/>
            <person name="Putnam N.H."/>
            <person name="Grigoriev I.V."/>
            <person name="Rokhsar D.S."/>
        </authorList>
    </citation>
    <scope>NUCLEOTIDE SEQUENCE</scope>
</reference>
<comment type="subcellular location">
    <subcellularLocation>
        <location evidence="1">Membrane</location>
        <topology evidence="1">Multi-pass membrane protein</topology>
    </subcellularLocation>
</comment>
<organism evidence="8 9">
    <name type="scientific">Helobdella robusta</name>
    <name type="common">Californian leech</name>
    <dbReference type="NCBI Taxonomy" id="6412"/>
    <lineage>
        <taxon>Eukaryota</taxon>
        <taxon>Metazoa</taxon>
        <taxon>Spiralia</taxon>
        <taxon>Lophotrochozoa</taxon>
        <taxon>Annelida</taxon>
        <taxon>Clitellata</taxon>
        <taxon>Hirudinea</taxon>
        <taxon>Rhynchobdellida</taxon>
        <taxon>Glossiphoniidae</taxon>
        <taxon>Helobdella</taxon>
    </lineage>
</organism>
<sequence>YTRTYRAAFTGIYTVESTMKMFARGFIVERFTYLRDMWNWLDFLVVSLAYITLAFPMGNLSILRTFRVLRALKTVAVVPGKLPPTPHLHLTPTQIPTHR</sequence>
<dbReference type="InterPro" id="IPR043203">
    <property type="entry name" value="VGCC_Ca_Na"/>
</dbReference>
<dbReference type="Pfam" id="PF00520">
    <property type="entry name" value="Ion_trans"/>
    <property type="match status" value="1"/>
</dbReference>
<dbReference type="EnsemblMetazoa" id="HelroT87154">
    <property type="protein sequence ID" value="HelroP87154"/>
    <property type="gene ID" value="HelroG87154"/>
</dbReference>
<evidence type="ECO:0000256" key="1">
    <source>
        <dbReference type="ARBA" id="ARBA00004141"/>
    </source>
</evidence>
<proteinExistence type="predicted"/>
<dbReference type="EMBL" id="AMQM01006961">
    <property type="status" value="NOT_ANNOTATED_CDS"/>
    <property type="molecule type" value="Genomic_DNA"/>
</dbReference>
<dbReference type="GO" id="GO:0005261">
    <property type="term" value="F:monoatomic cation channel activity"/>
    <property type="evidence" value="ECO:0007669"/>
    <property type="project" value="InterPro"/>
</dbReference>
<keyword evidence="2 5" id="KW-0812">Transmembrane</keyword>
<evidence type="ECO:0000256" key="5">
    <source>
        <dbReference type="SAM" id="Phobius"/>
    </source>
</evidence>
<reference evidence="8" key="3">
    <citation type="submission" date="2015-06" db="UniProtKB">
        <authorList>
            <consortium name="EnsemblMetazoa"/>
        </authorList>
    </citation>
    <scope>IDENTIFICATION</scope>
</reference>
<feature type="domain" description="Ion transport" evidence="6">
    <location>
        <begin position="8"/>
        <end position="80"/>
    </location>
</feature>
<dbReference type="eggNOG" id="KOG2301">
    <property type="taxonomic scope" value="Eukaryota"/>
</dbReference>
<dbReference type="InterPro" id="IPR027359">
    <property type="entry name" value="Volt_channel_dom_sf"/>
</dbReference>
<dbReference type="EMBL" id="KB097542">
    <property type="protein sequence ID" value="ESN95166.1"/>
    <property type="molecule type" value="Genomic_DNA"/>
</dbReference>
<dbReference type="InParanoid" id="T1G6M4"/>
<keyword evidence="9" id="KW-1185">Reference proteome</keyword>
<dbReference type="STRING" id="6412.T1G6M4"/>
<dbReference type="CTD" id="20216721"/>
<dbReference type="GO" id="GO:0005886">
    <property type="term" value="C:plasma membrane"/>
    <property type="evidence" value="ECO:0007669"/>
    <property type="project" value="InterPro"/>
</dbReference>
<dbReference type="RefSeq" id="XP_009026724.1">
    <property type="nucleotide sequence ID" value="XM_009028476.1"/>
</dbReference>
<evidence type="ECO:0000313" key="8">
    <source>
        <dbReference type="EnsemblMetazoa" id="HelroP87154"/>
    </source>
</evidence>
<keyword evidence="4 5" id="KW-0472">Membrane</keyword>
<gene>
    <name evidence="8" type="primary">20216721</name>
    <name evidence="7" type="ORF">HELRODRAFT_87154</name>
</gene>
<evidence type="ECO:0000313" key="9">
    <source>
        <dbReference type="Proteomes" id="UP000015101"/>
    </source>
</evidence>
<reference evidence="7 9" key="2">
    <citation type="journal article" date="2013" name="Nature">
        <title>Insights into bilaterian evolution from three spiralian genomes.</title>
        <authorList>
            <person name="Simakov O."/>
            <person name="Marletaz F."/>
            <person name="Cho S.J."/>
            <person name="Edsinger-Gonzales E."/>
            <person name="Havlak P."/>
            <person name="Hellsten U."/>
            <person name="Kuo D.H."/>
            <person name="Larsson T."/>
            <person name="Lv J."/>
            <person name="Arendt D."/>
            <person name="Savage R."/>
            <person name="Osoegawa K."/>
            <person name="de Jong P."/>
            <person name="Grimwood J."/>
            <person name="Chapman J.A."/>
            <person name="Shapiro H."/>
            <person name="Aerts A."/>
            <person name="Otillar R.P."/>
            <person name="Terry A.Y."/>
            <person name="Boore J.L."/>
            <person name="Grigoriev I.V."/>
            <person name="Lindberg D.R."/>
            <person name="Seaver E.C."/>
            <person name="Weisblat D.A."/>
            <person name="Putnam N.H."/>
            <person name="Rokhsar D.S."/>
        </authorList>
    </citation>
    <scope>NUCLEOTIDE SEQUENCE</scope>
</reference>
<feature type="transmembrane region" description="Helical" evidence="5">
    <location>
        <begin position="43"/>
        <end position="63"/>
    </location>
</feature>
<evidence type="ECO:0000313" key="7">
    <source>
        <dbReference type="EMBL" id="ESN95166.1"/>
    </source>
</evidence>
<dbReference type="PANTHER" id="PTHR10037:SF288">
    <property type="entry name" value="SODIUM CHANNEL PROTEIN PARA"/>
    <property type="match status" value="1"/>
</dbReference>
<dbReference type="SUPFAM" id="SSF81324">
    <property type="entry name" value="Voltage-gated potassium channels"/>
    <property type="match status" value="1"/>
</dbReference>
<dbReference type="OMA" id="IVERFTY"/>
<accession>T1G6M4</accession>
<protein>
    <recommendedName>
        <fullName evidence="6">Ion transport domain-containing protein</fullName>
    </recommendedName>
</protein>
<evidence type="ECO:0000256" key="4">
    <source>
        <dbReference type="ARBA" id="ARBA00023136"/>
    </source>
</evidence>
<dbReference type="Gene3D" id="1.20.120.350">
    <property type="entry name" value="Voltage-gated potassium channels. Chain C"/>
    <property type="match status" value="1"/>
</dbReference>
<dbReference type="OrthoDB" id="2984333at2759"/>
<dbReference type="GeneID" id="20216721"/>
<evidence type="ECO:0000256" key="3">
    <source>
        <dbReference type="ARBA" id="ARBA00022989"/>
    </source>
</evidence>
<keyword evidence="3 5" id="KW-1133">Transmembrane helix</keyword>
<dbReference type="AlphaFoldDB" id="T1G6M4"/>